<dbReference type="Proteomes" id="UP000639772">
    <property type="component" value="Chromosome 3"/>
</dbReference>
<dbReference type="Proteomes" id="UP000636800">
    <property type="component" value="Chromosome 3"/>
</dbReference>
<dbReference type="InterPro" id="IPR006204">
    <property type="entry name" value="GHMP_kinase_N_dom"/>
</dbReference>
<reference evidence="17 18" key="1">
    <citation type="journal article" date="2020" name="Nat. Food">
        <title>A phased Vanilla planifolia genome enables genetic improvement of flavour and production.</title>
        <authorList>
            <person name="Hasing T."/>
            <person name="Tang H."/>
            <person name="Brym M."/>
            <person name="Khazi F."/>
            <person name="Huang T."/>
            <person name="Chambers A.H."/>
        </authorList>
    </citation>
    <scope>NUCLEOTIDE SEQUENCE [LARGE SCALE GENOMIC DNA]</scope>
    <source>
        <tissue evidence="16">Leaf</tissue>
    </source>
</reference>
<keyword evidence="8" id="KW-0547">Nucleotide-binding</keyword>
<dbReference type="SUPFAM" id="SSF55060">
    <property type="entry name" value="GHMP Kinase, C-terminal domain"/>
    <property type="match status" value="1"/>
</dbReference>
<dbReference type="InterPro" id="IPR014721">
    <property type="entry name" value="Ribsml_uS5_D2-typ_fold_subgr"/>
</dbReference>
<dbReference type="SUPFAM" id="SSF54211">
    <property type="entry name" value="Ribosomal protein S5 domain 2-like"/>
    <property type="match status" value="1"/>
</dbReference>
<evidence type="ECO:0000256" key="6">
    <source>
        <dbReference type="ARBA" id="ARBA00022679"/>
    </source>
</evidence>
<dbReference type="EMBL" id="JADCNL010000003">
    <property type="protein sequence ID" value="KAG0488927.1"/>
    <property type="molecule type" value="Genomic_DNA"/>
</dbReference>
<dbReference type="AlphaFoldDB" id="A0A835RGD5"/>
<gene>
    <name evidence="16" type="ORF">HPP92_007592</name>
    <name evidence="15" type="ORF">HPP92_007738</name>
</gene>
<evidence type="ECO:0000313" key="16">
    <source>
        <dbReference type="EMBL" id="KAG0490729.1"/>
    </source>
</evidence>
<dbReference type="InterPro" id="IPR020568">
    <property type="entry name" value="Ribosomal_Su5_D2-typ_SF"/>
</dbReference>
<evidence type="ECO:0000256" key="4">
    <source>
        <dbReference type="ARBA" id="ARBA00017858"/>
    </source>
</evidence>
<evidence type="ECO:0000313" key="17">
    <source>
        <dbReference type="Proteomes" id="UP000636800"/>
    </source>
</evidence>
<comment type="catalytic activity">
    <reaction evidence="11">
        <text>L-homoserine + ATP = O-phospho-L-homoserine + ADP + H(+)</text>
        <dbReference type="Rhea" id="RHEA:13985"/>
        <dbReference type="ChEBI" id="CHEBI:15378"/>
        <dbReference type="ChEBI" id="CHEBI:30616"/>
        <dbReference type="ChEBI" id="CHEBI:57476"/>
        <dbReference type="ChEBI" id="CHEBI:57590"/>
        <dbReference type="ChEBI" id="CHEBI:456216"/>
        <dbReference type="EC" id="2.7.1.39"/>
    </reaction>
    <physiologicalReaction direction="left-to-right" evidence="11">
        <dbReference type="Rhea" id="RHEA:13986"/>
    </physiologicalReaction>
</comment>
<dbReference type="PRINTS" id="PR00958">
    <property type="entry name" value="HOMSERKINASE"/>
</dbReference>
<evidence type="ECO:0000313" key="18">
    <source>
        <dbReference type="Proteomes" id="UP000639772"/>
    </source>
</evidence>
<dbReference type="UniPathway" id="UPA00050">
    <property type="reaction ID" value="UER00064"/>
</dbReference>
<evidence type="ECO:0000259" key="14">
    <source>
        <dbReference type="Pfam" id="PF08544"/>
    </source>
</evidence>
<dbReference type="HAMAP" id="MF_00384">
    <property type="entry name" value="Homoser_kinase"/>
    <property type="match status" value="1"/>
</dbReference>
<dbReference type="GO" id="GO:0005524">
    <property type="term" value="F:ATP binding"/>
    <property type="evidence" value="ECO:0007669"/>
    <property type="project" value="UniProtKB-KW"/>
</dbReference>
<keyword evidence="5" id="KW-0028">Amino-acid biosynthesis</keyword>
<dbReference type="EMBL" id="JADCNM010000003">
    <property type="protein sequence ID" value="KAG0490729.1"/>
    <property type="molecule type" value="Genomic_DNA"/>
</dbReference>
<proteinExistence type="inferred from homology"/>
<evidence type="ECO:0000256" key="2">
    <source>
        <dbReference type="ARBA" id="ARBA00007370"/>
    </source>
</evidence>
<comment type="similarity">
    <text evidence="2">Belongs to the GHMP kinase family. Homoserine kinase subfamily.</text>
</comment>
<keyword evidence="17" id="KW-1185">Reference proteome</keyword>
<keyword evidence="9" id="KW-0418">Kinase</keyword>
<dbReference type="NCBIfam" id="TIGR00191">
    <property type="entry name" value="thrB"/>
    <property type="match status" value="1"/>
</dbReference>
<dbReference type="Pfam" id="PF00288">
    <property type="entry name" value="GHMP_kinases_N"/>
    <property type="match status" value="1"/>
</dbReference>
<feature type="region of interest" description="Disordered" evidence="12">
    <location>
        <begin position="1"/>
        <end position="22"/>
    </location>
</feature>
<dbReference type="Pfam" id="PF08544">
    <property type="entry name" value="GHMP_kinases_C"/>
    <property type="match status" value="1"/>
</dbReference>
<comment type="caution">
    <text evidence="16">The sequence shown here is derived from an EMBL/GenBank/DDBJ whole genome shotgun (WGS) entry which is preliminary data.</text>
</comment>
<evidence type="ECO:0000256" key="10">
    <source>
        <dbReference type="ARBA" id="ARBA00022840"/>
    </source>
</evidence>
<dbReference type="GO" id="GO:0004413">
    <property type="term" value="F:homoserine kinase activity"/>
    <property type="evidence" value="ECO:0007669"/>
    <property type="project" value="UniProtKB-EC"/>
</dbReference>
<evidence type="ECO:0000256" key="8">
    <source>
        <dbReference type="ARBA" id="ARBA00022741"/>
    </source>
</evidence>
<dbReference type="Gene3D" id="3.30.70.890">
    <property type="entry name" value="GHMP kinase, C-terminal domain"/>
    <property type="match status" value="1"/>
</dbReference>
<accession>A0A835RGD5</accession>
<evidence type="ECO:0000256" key="1">
    <source>
        <dbReference type="ARBA" id="ARBA00005015"/>
    </source>
</evidence>
<protein>
    <recommendedName>
        <fullName evidence="4">Homoserine kinase</fullName>
        <ecNumber evidence="3">2.7.1.39</ecNumber>
    </recommendedName>
</protein>
<comment type="pathway">
    <text evidence="1">Amino-acid biosynthesis; L-threonine biosynthesis; L-threonine from L-aspartate: step 4/5.</text>
</comment>
<evidence type="ECO:0000256" key="3">
    <source>
        <dbReference type="ARBA" id="ARBA00012078"/>
    </source>
</evidence>
<evidence type="ECO:0000256" key="7">
    <source>
        <dbReference type="ARBA" id="ARBA00022697"/>
    </source>
</evidence>
<dbReference type="NCBIfam" id="NF002288">
    <property type="entry name" value="PRK01212.1-4"/>
    <property type="match status" value="1"/>
</dbReference>
<keyword evidence="7" id="KW-0791">Threonine biosynthesis</keyword>
<keyword evidence="10" id="KW-0067">ATP-binding</keyword>
<evidence type="ECO:0000256" key="12">
    <source>
        <dbReference type="SAM" id="MobiDB-lite"/>
    </source>
</evidence>
<dbReference type="OrthoDB" id="195231at2759"/>
<dbReference type="Gene3D" id="3.30.230.10">
    <property type="match status" value="1"/>
</dbReference>
<dbReference type="PANTHER" id="PTHR20861:SF1">
    <property type="entry name" value="HOMOSERINE KINASE"/>
    <property type="match status" value="1"/>
</dbReference>
<dbReference type="PROSITE" id="PS00627">
    <property type="entry name" value="GHMP_KINASES_ATP"/>
    <property type="match status" value="1"/>
</dbReference>
<dbReference type="InterPro" id="IPR000870">
    <property type="entry name" value="Homoserine_kinase"/>
</dbReference>
<evidence type="ECO:0000256" key="9">
    <source>
        <dbReference type="ARBA" id="ARBA00022777"/>
    </source>
</evidence>
<sequence length="379" mass="39285">MATSTPPAFANTPISSSRGYNLRQNPSIPRFYTIRSFSQASNSRAAAKSSASDPSPVFRRVESFAPATVANLGPGFDFLGCAVEGIGDIVTVSVDPSNPPSTLSISSISGDQRASFSKLSRNPKFNCAGIAGAAVMRMLGVRSVGISLRLHKGLPLGSGLGSSAASAAAAAVAVNVLFGGLLSQDQLVLAGLESEKKVSGYHADNVAPSLMGGFVLVRSYYPLELIRLEFPSHRELFFVLVSPEFEAPTKKMRAALPELVKREEHVANSSQAAALVAAVLQGDARILGSAMSSDGIVEPKRAPLIPGMLEVKKAAVKAGAFGCTISGAGPTVVAVVDDEEKGREVGKLMVDAFMVGGSLKASAVVARLDRVGARVISSI</sequence>
<dbReference type="InterPro" id="IPR006203">
    <property type="entry name" value="GHMP_knse_ATP-bd_CS"/>
</dbReference>
<evidence type="ECO:0000256" key="5">
    <source>
        <dbReference type="ARBA" id="ARBA00022605"/>
    </source>
</evidence>
<evidence type="ECO:0000256" key="11">
    <source>
        <dbReference type="ARBA" id="ARBA00049913"/>
    </source>
</evidence>
<organism evidence="16 18">
    <name type="scientific">Vanilla planifolia</name>
    <name type="common">Vanilla</name>
    <dbReference type="NCBI Taxonomy" id="51239"/>
    <lineage>
        <taxon>Eukaryota</taxon>
        <taxon>Viridiplantae</taxon>
        <taxon>Streptophyta</taxon>
        <taxon>Embryophyta</taxon>
        <taxon>Tracheophyta</taxon>
        <taxon>Spermatophyta</taxon>
        <taxon>Magnoliopsida</taxon>
        <taxon>Liliopsida</taxon>
        <taxon>Asparagales</taxon>
        <taxon>Orchidaceae</taxon>
        <taxon>Vanilloideae</taxon>
        <taxon>Vanilleae</taxon>
        <taxon>Vanilla</taxon>
    </lineage>
</organism>
<evidence type="ECO:0000259" key="13">
    <source>
        <dbReference type="Pfam" id="PF00288"/>
    </source>
</evidence>
<dbReference type="GO" id="GO:0009088">
    <property type="term" value="P:threonine biosynthetic process"/>
    <property type="evidence" value="ECO:0007669"/>
    <property type="project" value="UniProtKB-UniPathway"/>
</dbReference>
<evidence type="ECO:0000313" key="15">
    <source>
        <dbReference type="EMBL" id="KAG0488927.1"/>
    </source>
</evidence>
<feature type="domain" description="GHMP kinase C-terminal" evidence="14">
    <location>
        <begin position="276"/>
        <end position="345"/>
    </location>
</feature>
<dbReference type="EC" id="2.7.1.39" evidence="3"/>
<dbReference type="InterPro" id="IPR013750">
    <property type="entry name" value="GHMP_kinase_C_dom"/>
</dbReference>
<name>A0A835RGD5_VANPL</name>
<keyword evidence="6" id="KW-0808">Transferase</keyword>
<dbReference type="PANTHER" id="PTHR20861">
    <property type="entry name" value="HOMOSERINE/4-DIPHOSPHOCYTIDYL-2-C-METHYL-D-ERYTHRITOL KINASE"/>
    <property type="match status" value="1"/>
</dbReference>
<feature type="domain" description="GHMP kinase N-terminal" evidence="13">
    <location>
        <begin position="135"/>
        <end position="213"/>
    </location>
</feature>
<dbReference type="InterPro" id="IPR036554">
    <property type="entry name" value="GHMP_kinase_C_sf"/>
</dbReference>